<evidence type="ECO:0000256" key="1">
    <source>
        <dbReference type="SAM" id="MobiDB-lite"/>
    </source>
</evidence>
<keyword evidence="3" id="KW-1185">Reference proteome</keyword>
<reference evidence="3" key="1">
    <citation type="journal article" date="2016" name="Nat. Biotechnol.">
        <title>Sequencing wild and cultivated cassava and related species reveals extensive interspecific hybridization and genetic diversity.</title>
        <authorList>
            <person name="Bredeson J.V."/>
            <person name="Lyons J.B."/>
            <person name="Prochnik S.E."/>
            <person name="Wu G.A."/>
            <person name="Ha C.M."/>
            <person name="Edsinger-Gonzales E."/>
            <person name="Grimwood J."/>
            <person name="Schmutz J."/>
            <person name="Rabbi I.Y."/>
            <person name="Egesi C."/>
            <person name="Nauluvula P."/>
            <person name="Lebot V."/>
            <person name="Ndunguru J."/>
            <person name="Mkamilo G."/>
            <person name="Bart R.S."/>
            <person name="Setter T.L."/>
            <person name="Gleadow R.M."/>
            <person name="Kulakow P."/>
            <person name="Ferguson M.E."/>
            <person name="Rounsley S."/>
            <person name="Rokhsar D.S."/>
        </authorList>
    </citation>
    <scope>NUCLEOTIDE SEQUENCE [LARGE SCALE GENOMIC DNA]</scope>
    <source>
        <strain evidence="3">cv. AM560-2</strain>
    </source>
</reference>
<dbReference type="Proteomes" id="UP000091857">
    <property type="component" value="Chromosome 16"/>
</dbReference>
<name>A0A2C9U8P3_MANES</name>
<accession>A0A2C9U8P3</accession>
<feature type="region of interest" description="Disordered" evidence="1">
    <location>
        <begin position="25"/>
        <end position="55"/>
    </location>
</feature>
<feature type="compositionally biased region" description="Polar residues" evidence="1">
    <location>
        <begin position="38"/>
        <end position="47"/>
    </location>
</feature>
<protein>
    <submittedName>
        <fullName evidence="2">Uncharacterized protein</fullName>
    </submittedName>
</protein>
<sequence>MEGSGILESLDSLWFFSSVLWRKPKPMADPPTEPSKPIFQTQQNESGNPEIGSSGCTRCEFSAEIEPVTVQVQEAEMEAFKATKKEEARSGRRKRKSKRKRKVLGELELGIDERDIWDWEFDGYKEMSGIGSVKMPLLTDGMAMKEHLKSWAYAVACTVR</sequence>
<gene>
    <name evidence="2" type="ORF">MANES_16G042200v8</name>
</gene>
<dbReference type="EMBL" id="CM004402">
    <property type="protein sequence ID" value="OAY26369.1"/>
    <property type="molecule type" value="Genomic_DNA"/>
</dbReference>
<dbReference type="PANTHER" id="PTHR33785:SF8">
    <property type="entry name" value="BZIP DOMAIN-CONTAINING PROTEIN"/>
    <property type="match status" value="1"/>
</dbReference>
<evidence type="ECO:0000313" key="2">
    <source>
        <dbReference type="EMBL" id="OAY26369.1"/>
    </source>
</evidence>
<dbReference type="PANTHER" id="PTHR33785">
    <property type="entry name" value="OS06G0550800 PROTEIN"/>
    <property type="match status" value="1"/>
</dbReference>
<proteinExistence type="predicted"/>
<dbReference type="Gramene" id="Manes.16G042200.1.v8.1">
    <property type="protein sequence ID" value="Manes.16G042200.1.v8.1.CDS.1"/>
    <property type="gene ID" value="Manes.16G042200.v8.1"/>
</dbReference>
<dbReference type="OMA" id="IFACTHH"/>
<evidence type="ECO:0000313" key="3">
    <source>
        <dbReference type="Proteomes" id="UP000091857"/>
    </source>
</evidence>
<dbReference type="AlphaFoldDB" id="A0A2C9U8P3"/>
<organism evidence="2 3">
    <name type="scientific">Manihot esculenta</name>
    <name type="common">Cassava</name>
    <name type="synonym">Jatropha manihot</name>
    <dbReference type="NCBI Taxonomy" id="3983"/>
    <lineage>
        <taxon>Eukaryota</taxon>
        <taxon>Viridiplantae</taxon>
        <taxon>Streptophyta</taxon>
        <taxon>Embryophyta</taxon>
        <taxon>Tracheophyta</taxon>
        <taxon>Spermatophyta</taxon>
        <taxon>Magnoliopsida</taxon>
        <taxon>eudicotyledons</taxon>
        <taxon>Gunneridae</taxon>
        <taxon>Pentapetalae</taxon>
        <taxon>rosids</taxon>
        <taxon>fabids</taxon>
        <taxon>Malpighiales</taxon>
        <taxon>Euphorbiaceae</taxon>
        <taxon>Crotonoideae</taxon>
        <taxon>Manihoteae</taxon>
        <taxon>Manihot</taxon>
    </lineage>
</organism>
<comment type="caution">
    <text evidence="2">The sequence shown here is derived from an EMBL/GenBank/DDBJ whole genome shotgun (WGS) entry which is preliminary data.</text>
</comment>